<feature type="domain" description="Cytochrome c" evidence="6">
    <location>
        <begin position="1002"/>
        <end position="1138"/>
    </location>
</feature>
<dbReference type="Pfam" id="PF13646">
    <property type="entry name" value="HEAT_2"/>
    <property type="match status" value="2"/>
</dbReference>
<dbReference type="InterPro" id="IPR009056">
    <property type="entry name" value="Cyt_c-like_dom"/>
</dbReference>
<dbReference type="InterPro" id="IPR055557">
    <property type="entry name" value="DUF7133"/>
</dbReference>
<keyword evidence="5" id="KW-0732">Signal</keyword>
<keyword evidence="2 4" id="KW-0479">Metal-binding</keyword>
<dbReference type="Gene3D" id="2.120.10.30">
    <property type="entry name" value="TolB, C-terminal domain"/>
    <property type="match status" value="1"/>
</dbReference>
<dbReference type="InterPro" id="IPR011041">
    <property type="entry name" value="Quinoprot_gluc/sorb_DH_b-prop"/>
</dbReference>
<dbReference type="InterPro" id="IPR004155">
    <property type="entry name" value="PBS_lyase_HEAT"/>
</dbReference>
<dbReference type="InterPro" id="IPR016024">
    <property type="entry name" value="ARM-type_fold"/>
</dbReference>
<dbReference type="PANTHER" id="PTHR33546">
    <property type="entry name" value="LARGE, MULTIFUNCTIONAL SECRETED PROTEIN-RELATED"/>
    <property type="match status" value="1"/>
</dbReference>
<comment type="caution">
    <text evidence="7">The sequence shown here is derived from an EMBL/GenBank/DDBJ whole genome shotgun (WGS) entry which is preliminary data.</text>
</comment>
<dbReference type="PROSITE" id="PS51257">
    <property type="entry name" value="PROKAR_LIPOPROTEIN"/>
    <property type="match status" value="1"/>
</dbReference>
<dbReference type="Proteomes" id="UP000199663">
    <property type="component" value="Unassembled WGS sequence"/>
</dbReference>
<evidence type="ECO:0000256" key="5">
    <source>
        <dbReference type="SAM" id="SignalP"/>
    </source>
</evidence>
<keyword evidence="1 4" id="KW-0349">Heme</keyword>
<dbReference type="InterPro" id="IPR011042">
    <property type="entry name" value="6-blade_b-propeller_TolB-like"/>
</dbReference>
<dbReference type="RefSeq" id="WP_019596942.1">
    <property type="nucleotide sequence ID" value="NZ_FNQC01000003.1"/>
</dbReference>
<organism evidence="7 8">
    <name type="scientific">Rhodonellum ikkaensis</name>
    <dbReference type="NCBI Taxonomy" id="336829"/>
    <lineage>
        <taxon>Bacteria</taxon>
        <taxon>Pseudomonadati</taxon>
        <taxon>Bacteroidota</taxon>
        <taxon>Cytophagia</taxon>
        <taxon>Cytophagales</taxon>
        <taxon>Cytophagaceae</taxon>
        <taxon>Rhodonellum</taxon>
    </lineage>
</organism>
<evidence type="ECO:0000259" key="6">
    <source>
        <dbReference type="PROSITE" id="PS51007"/>
    </source>
</evidence>
<dbReference type="NCBIfam" id="TIGR02603">
    <property type="entry name" value="CxxCH_TIGR02603"/>
    <property type="match status" value="1"/>
</dbReference>
<feature type="chain" id="PRO_5045114315" evidence="5">
    <location>
        <begin position="26"/>
        <end position="1141"/>
    </location>
</feature>
<evidence type="ECO:0000256" key="3">
    <source>
        <dbReference type="ARBA" id="ARBA00023004"/>
    </source>
</evidence>
<dbReference type="InterPro" id="IPR011989">
    <property type="entry name" value="ARM-like"/>
</dbReference>
<dbReference type="Gene3D" id="1.25.10.10">
    <property type="entry name" value="Leucine-rich Repeat Variant"/>
    <property type="match status" value="3"/>
</dbReference>
<dbReference type="InterPro" id="IPR013427">
    <property type="entry name" value="Haem-bd_dom_put"/>
</dbReference>
<dbReference type="EMBL" id="FNQC01000003">
    <property type="protein sequence ID" value="SDY81762.1"/>
    <property type="molecule type" value="Genomic_DNA"/>
</dbReference>
<dbReference type="Pfam" id="PF23500">
    <property type="entry name" value="DUF7133"/>
    <property type="match status" value="1"/>
</dbReference>
<evidence type="ECO:0000313" key="7">
    <source>
        <dbReference type="EMBL" id="SDY81762.1"/>
    </source>
</evidence>
<feature type="signal peptide" evidence="5">
    <location>
        <begin position="1"/>
        <end position="25"/>
    </location>
</feature>
<dbReference type="InterPro" id="IPR036909">
    <property type="entry name" value="Cyt_c-like_dom_sf"/>
</dbReference>
<reference evidence="7 8" key="1">
    <citation type="submission" date="2016-10" db="EMBL/GenBank/DDBJ databases">
        <authorList>
            <person name="Varghese N."/>
            <person name="Submissions S."/>
        </authorList>
    </citation>
    <scope>NUCLEOTIDE SEQUENCE [LARGE SCALE GENOMIC DNA]</scope>
    <source>
        <strain evidence="7 8">DSM 17997</strain>
    </source>
</reference>
<dbReference type="SUPFAM" id="SSF48371">
    <property type="entry name" value="ARM repeat"/>
    <property type="match status" value="1"/>
</dbReference>
<dbReference type="SUPFAM" id="SSF50952">
    <property type="entry name" value="Soluble quinoprotein glucose dehydrogenase"/>
    <property type="match status" value="1"/>
</dbReference>
<dbReference type="PROSITE" id="PS51007">
    <property type="entry name" value="CYTC"/>
    <property type="match status" value="1"/>
</dbReference>
<sequence length="1141" mass="126779">MKPKPPFPNVFFAACCTFFAFSMLATSCKEKPPVDLREKRLDQATVQAMAAEIEALVNPEIEEGLTLKLWAVDSLINDPISINVDENGVLYYSRTNRQKNSEFDIRGHQSWEIRSISLQTVEEKRAFLREELSPERSSENQWLGDVNGDGSHDWRDMLIEKEQIYRVMDTDGDGLADYSQIMVEDFHDEVTDVAGAVMKRGDDLFVGVGPDMWRLKDNNGDGIMDEKTSISHGYGVHVGFGGHGMSGLEEGPDGRIYWGIGDIGFNGKGPDGTEWKYPNRGVIARANPDGSDFEIFAMGVRNTHEFVFDEFNNLISVDNDGDHRGESERLVYLVNGSDTGWRINWQFGKYRDPDNNTYKVWMDEGLNLPRHEKQPAYITPAIVNYVNGPTGMVYNPGTALSPKWKNTFFVVEFVGNPARSGIHAFKLKPKGASFELAETKKILGGVLPTGLDFGPDGSLYLSDWINGWDTKNYGRVWKLDDAEGANSAERQETQKLIVLDYKKLKEADLEKYLQHADMRIRRKAQFELATRGDKGAKVFESVIASKDNQVARINAIVGMSQLARMKDMKYAKALVPLFKDSDPEIRAQAAKWIGDIRFKDAGNDLLPLLKDENSRASFFAAEALGRIAFEPAINPLIAYLEKNNDEDAFIRHAASLALARINKPEAIAKLSSHPSDAVRMGAVLALRRMEDKGIANFLSDKNEWIVTEAARAINDDFSIEPALPALADLLLSTPFSNEALIRRAISANLRVGTERSMQNLIAYMAMEKAPVAMRKEAIEALSTWTKPSVLDRVDGRNRGTITREPSIVRKASSTPLLELFQSKETDIRLSAVMATGKLRITEASEPLLGALKRDRDPEVRMTAIRALTAMEAPNTAEAIKIALEDSEKSVRVVGLDLLGNLNLSDDLKVNLLNDVIQKRTVEEKQAALIALGALPVSATKETFGKLLADMEKGKLKTEVLLEFSEAIVNTGDADLKSKYTEAETKLWKGDALASYQSSLEGGDVIKGRRIFFQSQVGQCMRCHSYDDFGGIAGPRLNGVAARLDRQDLLESLIDPSKKLSPGFGVVMLELNNGKALNGVLEKETNSTFLVKMGNRPDTLIQKAHVVSRKNAASSMPDMKDMLSRREIRDLVSFLATLKEED</sequence>
<evidence type="ECO:0000256" key="4">
    <source>
        <dbReference type="PROSITE-ProRule" id="PRU00433"/>
    </source>
</evidence>
<gene>
    <name evidence="7" type="ORF">SAMN05444412_10322</name>
</gene>
<accession>A0A1H3MYN2</accession>
<keyword evidence="3 4" id="KW-0408">Iron</keyword>
<dbReference type="SUPFAM" id="SSF46626">
    <property type="entry name" value="Cytochrome c"/>
    <property type="match status" value="1"/>
</dbReference>
<proteinExistence type="predicted"/>
<dbReference type="PANTHER" id="PTHR33546:SF1">
    <property type="entry name" value="LARGE, MULTIFUNCTIONAL SECRETED PROTEIN"/>
    <property type="match status" value="1"/>
</dbReference>
<dbReference type="SMART" id="SM00567">
    <property type="entry name" value="EZ_HEAT"/>
    <property type="match status" value="5"/>
</dbReference>
<name>A0A1H3MYN2_9BACT</name>
<evidence type="ECO:0000313" key="8">
    <source>
        <dbReference type="Proteomes" id="UP000199663"/>
    </source>
</evidence>
<evidence type="ECO:0000256" key="1">
    <source>
        <dbReference type="ARBA" id="ARBA00022617"/>
    </source>
</evidence>
<keyword evidence="8" id="KW-1185">Reference proteome</keyword>
<dbReference type="Gene3D" id="1.10.760.10">
    <property type="entry name" value="Cytochrome c-like domain"/>
    <property type="match status" value="1"/>
</dbReference>
<evidence type="ECO:0000256" key="2">
    <source>
        <dbReference type="ARBA" id="ARBA00022723"/>
    </source>
</evidence>
<protein>
    <submittedName>
        <fullName evidence="7">Heme-binding domain-containing protein</fullName>
    </submittedName>
</protein>